<dbReference type="InterPro" id="IPR001723">
    <property type="entry name" value="Nuclear_hrmn_rcpt"/>
</dbReference>
<accession>A0A074ZRD0</accession>
<dbReference type="EMBL" id="KL596700">
    <property type="protein sequence ID" value="KER28382.1"/>
    <property type="molecule type" value="Genomic_DNA"/>
</dbReference>
<gene>
    <name evidence="6" type="ORF">T265_04767</name>
</gene>
<dbReference type="SUPFAM" id="SSF48508">
    <property type="entry name" value="Nuclear receptor ligand-binding domain"/>
    <property type="match status" value="1"/>
</dbReference>
<keyword evidence="2" id="KW-0804">Transcription</keyword>
<dbReference type="Pfam" id="PF00104">
    <property type="entry name" value="Hormone_recep"/>
    <property type="match status" value="1"/>
</dbReference>
<evidence type="ECO:0000256" key="1">
    <source>
        <dbReference type="ARBA" id="ARBA00023015"/>
    </source>
</evidence>
<evidence type="ECO:0000313" key="7">
    <source>
        <dbReference type="Proteomes" id="UP000054324"/>
    </source>
</evidence>
<reference evidence="6 7" key="1">
    <citation type="submission" date="2013-11" db="EMBL/GenBank/DDBJ databases">
        <title>Opisthorchis viverrini - life in the bile duct.</title>
        <authorList>
            <person name="Young N.D."/>
            <person name="Nagarajan N."/>
            <person name="Lin S.J."/>
            <person name="Korhonen P.K."/>
            <person name="Jex A.R."/>
            <person name="Hall R.S."/>
            <person name="Safavi-Hemami H."/>
            <person name="Kaewkong W."/>
            <person name="Bertrand D."/>
            <person name="Gao S."/>
            <person name="Seet Q."/>
            <person name="Wongkham S."/>
            <person name="Teh B.T."/>
            <person name="Wongkham C."/>
            <person name="Intapan P.M."/>
            <person name="Maleewong W."/>
            <person name="Yang X."/>
            <person name="Hu M."/>
            <person name="Wang Z."/>
            <person name="Hofmann A."/>
            <person name="Sternberg P.W."/>
            <person name="Tan P."/>
            <person name="Wang J."/>
            <person name="Gasser R.B."/>
        </authorList>
    </citation>
    <scope>NUCLEOTIDE SEQUENCE [LARGE SCALE GENOMIC DNA]</scope>
</reference>
<dbReference type="GeneID" id="20318949"/>
<protein>
    <recommendedName>
        <fullName evidence="5">NR LBD domain-containing protein</fullName>
    </recommendedName>
</protein>
<dbReference type="SMART" id="SM00430">
    <property type="entry name" value="HOLI"/>
    <property type="match status" value="1"/>
</dbReference>
<dbReference type="CTD" id="20318949"/>
<dbReference type="PROSITE" id="PS51843">
    <property type="entry name" value="NR_LBD"/>
    <property type="match status" value="1"/>
</dbReference>
<keyword evidence="1" id="KW-0805">Transcription regulation</keyword>
<dbReference type="AlphaFoldDB" id="A0A074ZRD0"/>
<evidence type="ECO:0000259" key="5">
    <source>
        <dbReference type="PROSITE" id="PS51843"/>
    </source>
</evidence>
<dbReference type="InterPro" id="IPR000536">
    <property type="entry name" value="Nucl_hrmn_rcpt_lig-bd"/>
</dbReference>
<dbReference type="InterPro" id="IPR035500">
    <property type="entry name" value="NHR-like_dom_sf"/>
</dbReference>
<evidence type="ECO:0000256" key="3">
    <source>
        <dbReference type="ARBA" id="ARBA00023170"/>
    </source>
</evidence>
<feature type="region of interest" description="Disordered" evidence="4">
    <location>
        <begin position="69"/>
        <end position="90"/>
    </location>
</feature>
<dbReference type="STRING" id="6198.A0A074ZRD0"/>
<name>A0A074ZRD0_OPIVI</name>
<feature type="domain" description="NR LBD" evidence="5">
    <location>
        <begin position="1"/>
        <end position="205"/>
    </location>
</feature>
<feature type="region of interest" description="Disordered" evidence="4">
    <location>
        <begin position="480"/>
        <end position="502"/>
    </location>
</feature>
<dbReference type="Gene3D" id="1.10.565.10">
    <property type="entry name" value="Retinoid X Receptor"/>
    <property type="match status" value="1"/>
</dbReference>
<dbReference type="PANTHER" id="PTHR24083">
    <property type="entry name" value="NUCLEAR HORMONE RECEPTOR"/>
    <property type="match status" value="1"/>
</dbReference>
<dbReference type="OrthoDB" id="6243489at2759"/>
<dbReference type="KEGG" id="ovi:T265_04767"/>
<keyword evidence="7" id="KW-1185">Reference proteome</keyword>
<feature type="compositionally biased region" description="Low complexity" evidence="4">
    <location>
        <begin position="480"/>
        <end position="490"/>
    </location>
</feature>
<dbReference type="RefSeq" id="XP_009167856.1">
    <property type="nucleotide sequence ID" value="XM_009169592.1"/>
</dbReference>
<dbReference type="InterPro" id="IPR050274">
    <property type="entry name" value="Nuclear_hormone_rcpt_NR2"/>
</dbReference>
<feature type="compositionally biased region" description="Basic and acidic residues" evidence="4">
    <location>
        <begin position="81"/>
        <end position="90"/>
    </location>
</feature>
<dbReference type="PRINTS" id="PR00398">
    <property type="entry name" value="STRDHORMONER"/>
</dbReference>
<keyword evidence="3" id="KW-0675">Receptor</keyword>
<evidence type="ECO:0000256" key="2">
    <source>
        <dbReference type="ARBA" id="ARBA00023163"/>
    </source>
</evidence>
<proteinExistence type="predicted"/>
<organism evidence="6 7">
    <name type="scientific">Opisthorchis viverrini</name>
    <name type="common">Southeast Asian liver fluke</name>
    <dbReference type="NCBI Taxonomy" id="6198"/>
    <lineage>
        <taxon>Eukaryota</taxon>
        <taxon>Metazoa</taxon>
        <taxon>Spiralia</taxon>
        <taxon>Lophotrochozoa</taxon>
        <taxon>Platyhelminthes</taxon>
        <taxon>Trematoda</taxon>
        <taxon>Digenea</taxon>
        <taxon>Opisthorchiida</taxon>
        <taxon>Opisthorchiata</taxon>
        <taxon>Opisthorchiidae</taxon>
        <taxon>Opisthorchis</taxon>
    </lineage>
</organism>
<evidence type="ECO:0000256" key="4">
    <source>
        <dbReference type="SAM" id="MobiDB-lite"/>
    </source>
</evidence>
<dbReference type="Proteomes" id="UP000054324">
    <property type="component" value="Unassembled WGS sequence"/>
</dbReference>
<sequence length="502" mass="56229">MLPFQLHDQLSLIQNAWPELFVINVAQASTPHTPESFRSHNSPELFEATPAGTNNQGLCYNLSPSRKSPCSQEGMDATRSNSKEEIPSTSELVDRFQDQVDRLRMLQLDMAEFVSLKGILLFNAEAPGLCDSATVECIQEKIQSALEEYDRSQFSHTQPFRFGRLLLRLPRLRQVTGEWIKRLFFPHFDKHVSVEQLIREVLYHGPPPVGSNGIDQPTVLDLSSESNTIPVGTLASGLPQCTPEKPEGINYQKTNCHSATAERPLNTSGSSVRSLLYAERKYSDPLRDTRSIPISNDLPYLDQNLTSKNVPLPFPLMYTSLQHPLQRCVEHKFVRSTGHHEKDVDFTVESGLQHHHRSDYQSRPPDPFSTAIRTRTGCNPHFEFKLGIPQDQATCLSTEAVEKALRGSTTTMSPASTDGKNTSLLSKKNNESLQFDSIPFSTPPHITALQLYYAVMRQQLQMLHKRSLPAWSDNVTEAVTSVTSPTTPTVHPNADSSDLSRI</sequence>
<evidence type="ECO:0000313" key="6">
    <source>
        <dbReference type="EMBL" id="KER28382.1"/>
    </source>
</evidence>